<evidence type="ECO:0000256" key="1">
    <source>
        <dbReference type="SAM" id="Phobius"/>
    </source>
</evidence>
<evidence type="ECO:0000313" key="3">
    <source>
        <dbReference type="Proteomes" id="UP000015105"/>
    </source>
</evidence>
<reference evidence="2" key="5">
    <citation type="journal article" date="2021" name="G3 (Bethesda)">
        <title>Aegilops tauschii genome assembly Aet v5.0 features greater sequence contiguity and improved annotation.</title>
        <authorList>
            <person name="Wang L."/>
            <person name="Zhu T."/>
            <person name="Rodriguez J.C."/>
            <person name="Deal K.R."/>
            <person name="Dubcovsky J."/>
            <person name="McGuire P.E."/>
            <person name="Lux T."/>
            <person name="Spannagl M."/>
            <person name="Mayer K.F.X."/>
            <person name="Baldrich P."/>
            <person name="Meyers B.C."/>
            <person name="Huo N."/>
            <person name="Gu Y.Q."/>
            <person name="Zhou H."/>
            <person name="Devos K.M."/>
            <person name="Bennetzen J.L."/>
            <person name="Unver T."/>
            <person name="Budak H."/>
            <person name="Gulick P.J."/>
            <person name="Galiba G."/>
            <person name="Kalapos B."/>
            <person name="Nelson D.R."/>
            <person name="Li P."/>
            <person name="You F.M."/>
            <person name="Luo M.C."/>
            <person name="Dvorak J."/>
        </authorList>
    </citation>
    <scope>NUCLEOTIDE SEQUENCE [LARGE SCALE GENOMIC DNA]</scope>
    <source>
        <strain evidence="2">cv. AL8/78</strain>
    </source>
</reference>
<protein>
    <submittedName>
        <fullName evidence="2">Uncharacterized protein</fullName>
    </submittedName>
</protein>
<dbReference type="Proteomes" id="UP000015105">
    <property type="component" value="Chromosome 1D"/>
</dbReference>
<accession>A0A452ZJ62</accession>
<evidence type="ECO:0000313" key="2">
    <source>
        <dbReference type="EnsemblPlants" id="AET1Gv20800700.11"/>
    </source>
</evidence>
<dbReference type="Gramene" id="AET1Gv20800700.11">
    <property type="protein sequence ID" value="AET1Gv20800700.11"/>
    <property type="gene ID" value="AET1Gv20800700"/>
</dbReference>
<dbReference type="AlphaFoldDB" id="A0A452ZJ62"/>
<keyword evidence="3" id="KW-1185">Reference proteome</keyword>
<name>A0A452ZJ62_AEGTS</name>
<sequence length="65" mass="7134">MDVPAAPAMAFKAYKYKEVLVRDYLLADSYAPYAAVLGGILMCKLVMSFTLVLLSLMTTLLVTVQ</sequence>
<reference evidence="2" key="3">
    <citation type="journal article" date="2017" name="Nature">
        <title>Genome sequence of the progenitor of the wheat D genome Aegilops tauschii.</title>
        <authorList>
            <person name="Luo M.C."/>
            <person name="Gu Y.Q."/>
            <person name="Puiu D."/>
            <person name="Wang H."/>
            <person name="Twardziok S.O."/>
            <person name="Deal K.R."/>
            <person name="Huo N."/>
            <person name="Zhu T."/>
            <person name="Wang L."/>
            <person name="Wang Y."/>
            <person name="McGuire P.E."/>
            <person name="Liu S."/>
            <person name="Long H."/>
            <person name="Ramasamy R.K."/>
            <person name="Rodriguez J.C."/>
            <person name="Van S.L."/>
            <person name="Yuan L."/>
            <person name="Wang Z."/>
            <person name="Xia Z."/>
            <person name="Xiao L."/>
            <person name="Anderson O.D."/>
            <person name="Ouyang S."/>
            <person name="Liang Y."/>
            <person name="Zimin A.V."/>
            <person name="Pertea G."/>
            <person name="Qi P."/>
            <person name="Bennetzen J.L."/>
            <person name="Dai X."/>
            <person name="Dawson M.W."/>
            <person name="Muller H.G."/>
            <person name="Kugler K."/>
            <person name="Rivarola-Duarte L."/>
            <person name="Spannagl M."/>
            <person name="Mayer K.F.X."/>
            <person name="Lu F.H."/>
            <person name="Bevan M.W."/>
            <person name="Leroy P."/>
            <person name="Li P."/>
            <person name="You F.M."/>
            <person name="Sun Q."/>
            <person name="Liu Z."/>
            <person name="Lyons E."/>
            <person name="Wicker T."/>
            <person name="Salzberg S.L."/>
            <person name="Devos K.M."/>
            <person name="Dvorak J."/>
        </authorList>
    </citation>
    <scope>NUCLEOTIDE SEQUENCE [LARGE SCALE GENOMIC DNA]</scope>
    <source>
        <strain evidence="2">cv. AL8/78</strain>
    </source>
</reference>
<organism evidence="2 3">
    <name type="scientific">Aegilops tauschii subsp. strangulata</name>
    <name type="common">Goatgrass</name>
    <dbReference type="NCBI Taxonomy" id="200361"/>
    <lineage>
        <taxon>Eukaryota</taxon>
        <taxon>Viridiplantae</taxon>
        <taxon>Streptophyta</taxon>
        <taxon>Embryophyta</taxon>
        <taxon>Tracheophyta</taxon>
        <taxon>Spermatophyta</taxon>
        <taxon>Magnoliopsida</taxon>
        <taxon>Liliopsida</taxon>
        <taxon>Poales</taxon>
        <taxon>Poaceae</taxon>
        <taxon>BOP clade</taxon>
        <taxon>Pooideae</taxon>
        <taxon>Triticodae</taxon>
        <taxon>Triticeae</taxon>
        <taxon>Triticinae</taxon>
        <taxon>Aegilops</taxon>
    </lineage>
</organism>
<feature type="transmembrane region" description="Helical" evidence="1">
    <location>
        <begin position="33"/>
        <end position="62"/>
    </location>
</feature>
<keyword evidence="1" id="KW-1133">Transmembrane helix</keyword>
<keyword evidence="1" id="KW-0812">Transmembrane</keyword>
<reference evidence="3" key="1">
    <citation type="journal article" date="2014" name="Science">
        <title>Ancient hybridizations among the ancestral genomes of bread wheat.</title>
        <authorList>
            <consortium name="International Wheat Genome Sequencing Consortium,"/>
            <person name="Marcussen T."/>
            <person name="Sandve S.R."/>
            <person name="Heier L."/>
            <person name="Spannagl M."/>
            <person name="Pfeifer M."/>
            <person name="Jakobsen K.S."/>
            <person name="Wulff B.B."/>
            <person name="Steuernagel B."/>
            <person name="Mayer K.F."/>
            <person name="Olsen O.A."/>
        </authorList>
    </citation>
    <scope>NUCLEOTIDE SEQUENCE [LARGE SCALE GENOMIC DNA]</scope>
    <source>
        <strain evidence="3">cv. AL8/78</strain>
    </source>
</reference>
<reference evidence="3" key="2">
    <citation type="journal article" date="2017" name="Nat. Plants">
        <title>The Aegilops tauschii genome reveals multiple impacts of transposons.</title>
        <authorList>
            <person name="Zhao G."/>
            <person name="Zou C."/>
            <person name="Li K."/>
            <person name="Wang K."/>
            <person name="Li T."/>
            <person name="Gao L."/>
            <person name="Zhang X."/>
            <person name="Wang H."/>
            <person name="Yang Z."/>
            <person name="Liu X."/>
            <person name="Jiang W."/>
            <person name="Mao L."/>
            <person name="Kong X."/>
            <person name="Jiao Y."/>
            <person name="Jia J."/>
        </authorList>
    </citation>
    <scope>NUCLEOTIDE SEQUENCE [LARGE SCALE GENOMIC DNA]</scope>
    <source>
        <strain evidence="3">cv. AL8/78</strain>
    </source>
</reference>
<reference evidence="2" key="4">
    <citation type="submission" date="2019-03" db="UniProtKB">
        <authorList>
            <consortium name="EnsemblPlants"/>
        </authorList>
    </citation>
    <scope>IDENTIFICATION</scope>
</reference>
<dbReference type="EnsemblPlants" id="AET1Gv20800700.11">
    <property type="protein sequence ID" value="AET1Gv20800700.11"/>
    <property type="gene ID" value="AET1Gv20800700"/>
</dbReference>
<keyword evidence="1" id="KW-0472">Membrane</keyword>
<proteinExistence type="predicted"/>